<protein>
    <submittedName>
        <fullName evidence="2">PAS domain-containing protein</fullName>
    </submittedName>
</protein>
<dbReference type="CDD" id="cd00130">
    <property type="entry name" value="PAS"/>
    <property type="match status" value="1"/>
</dbReference>
<gene>
    <name evidence="2" type="ORF">A10D4_02895</name>
</gene>
<evidence type="ECO:0000313" key="3">
    <source>
        <dbReference type="Proteomes" id="UP000014115"/>
    </source>
</evidence>
<dbReference type="InterPro" id="IPR000014">
    <property type="entry name" value="PAS"/>
</dbReference>
<dbReference type="eggNOG" id="COG3706">
    <property type="taxonomic scope" value="Bacteria"/>
</dbReference>
<dbReference type="InterPro" id="IPR013656">
    <property type="entry name" value="PAS_4"/>
</dbReference>
<organism evidence="2 3">
    <name type="scientific">Idiomarina xiamenensis 10-D-4</name>
    <dbReference type="NCBI Taxonomy" id="740709"/>
    <lineage>
        <taxon>Bacteria</taxon>
        <taxon>Pseudomonadati</taxon>
        <taxon>Pseudomonadota</taxon>
        <taxon>Gammaproteobacteria</taxon>
        <taxon>Alteromonadales</taxon>
        <taxon>Idiomarinaceae</taxon>
        <taxon>Idiomarina</taxon>
    </lineage>
</organism>
<dbReference type="InterPro" id="IPR000700">
    <property type="entry name" value="PAS-assoc_C"/>
</dbReference>
<evidence type="ECO:0000259" key="1">
    <source>
        <dbReference type="PROSITE" id="PS50113"/>
    </source>
</evidence>
<proteinExistence type="predicted"/>
<dbReference type="InterPro" id="IPR035965">
    <property type="entry name" value="PAS-like_dom_sf"/>
</dbReference>
<reference evidence="2 3" key="1">
    <citation type="journal article" date="2012" name="J. Bacteriol.">
        <title>Genome Sequence of Idiomarina xiamenensis Type Strain 10-D-4.</title>
        <authorList>
            <person name="Lai Q."/>
            <person name="Wang L."/>
            <person name="Wang W."/>
            <person name="Shao Z."/>
        </authorList>
    </citation>
    <scope>NUCLEOTIDE SEQUENCE [LARGE SCALE GENOMIC DNA]</scope>
    <source>
        <strain evidence="2 3">10-D-4</strain>
    </source>
</reference>
<evidence type="ECO:0000313" key="2">
    <source>
        <dbReference type="EMBL" id="EKE85257.1"/>
    </source>
</evidence>
<dbReference type="Gene3D" id="3.30.450.20">
    <property type="entry name" value="PAS domain"/>
    <property type="match status" value="1"/>
</dbReference>
<sequence>MSNQALDELAQLEELHWQLSILGAIDVGIVVVDNAFQIQVWNAFMENHSGLRPSQVRGKSLFSCCSEIDESWLRRKTDVVWQLGSRAFITWQQRPYLFRFRHYRPVTGNSDWMYQNVTLLPLTSTRGDVTHLCFIIYDVSEQACSQLALQQQES</sequence>
<name>K2KEW4_9GAMM</name>
<dbReference type="RefSeq" id="WP_008487614.1">
    <property type="nucleotide sequence ID" value="NZ_AMRG01000003.1"/>
</dbReference>
<dbReference type="STRING" id="740709.A10D4_02895"/>
<dbReference type="SMART" id="SM00091">
    <property type="entry name" value="PAS"/>
    <property type="match status" value="1"/>
</dbReference>
<feature type="domain" description="PAC" evidence="1">
    <location>
        <begin position="96"/>
        <end position="151"/>
    </location>
</feature>
<dbReference type="Proteomes" id="UP000014115">
    <property type="component" value="Unassembled WGS sequence"/>
</dbReference>
<dbReference type="OrthoDB" id="9812260at2"/>
<accession>K2KEW4</accession>
<dbReference type="AlphaFoldDB" id="K2KEW4"/>
<dbReference type="SUPFAM" id="SSF55785">
    <property type="entry name" value="PYP-like sensor domain (PAS domain)"/>
    <property type="match status" value="1"/>
</dbReference>
<dbReference type="PATRIC" id="fig|740709.3.peg.581"/>
<keyword evidence="3" id="KW-1185">Reference proteome</keyword>
<dbReference type="EMBL" id="AMRG01000003">
    <property type="protein sequence ID" value="EKE85257.1"/>
    <property type="molecule type" value="Genomic_DNA"/>
</dbReference>
<dbReference type="Pfam" id="PF08448">
    <property type="entry name" value="PAS_4"/>
    <property type="match status" value="1"/>
</dbReference>
<dbReference type="PROSITE" id="PS50113">
    <property type="entry name" value="PAC"/>
    <property type="match status" value="1"/>
</dbReference>
<comment type="caution">
    <text evidence="2">The sequence shown here is derived from an EMBL/GenBank/DDBJ whole genome shotgun (WGS) entry which is preliminary data.</text>
</comment>